<evidence type="ECO:0000313" key="2">
    <source>
        <dbReference type="Proteomes" id="UP000245119"/>
    </source>
</evidence>
<dbReference type="AlphaFoldDB" id="A0A2T7P0Z7"/>
<reference evidence="1 2" key="1">
    <citation type="submission" date="2018-04" db="EMBL/GenBank/DDBJ databases">
        <title>The genome of golden apple snail Pomacea canaliculata provides insight into stress tolerance and invasive adaptation.</title>
        <authorList>
            <person name="Liu C."/>
            <person name="Liu B."/>
            <person name="Ren Y."/>
            <person name="Zhang Y."/>
            <person name="Wang H."/>
            <person name="Li S."/>
            <person name="Jiang F."/>
            <person name="Yin L."/>
            <person name="Zhang G."/>
            <person name="Qian W."/>
            <person name="Fan W."/>
        </authorList>
    </citation>
    <scope>NUCLEOTIDE SEQUENCE [LARGE SCALE GENOMIC DNA]</scope>
    <source>
        <strain evidence="1">SZHN2017</strain>
        <tissue evidence="1">Muscle</tissue>
    </source>
</reference>
<gene>
    <name evidence="1" type="ORF">C0Q70_12252</name>
</gene>
<evidence type="ECO:0000313" key="1">
    <source>
        <dbReference type="EMBL" id="PVD27101.1"/>
    </source>
</evidence>
<name>A0A2T7P0Z7_POMCA</name>
<accession>A0A2T7P0Z7</accession>
<dbReference type="Proteomes" id="UP000245119">
    <property type="component" value="Linkage Group LG7"/>
</dbReference>
<dbReference type="OrthoDB" id="6202701at2759"/>
<comment type="caution">
    <text evidence="1">The sequence shown here is derived from an EMBL/GenBank/DDBJ whole genome shotgun (WGS) entry which is preliminary data.</text>
</comment>
<sequence>MRTGAFNGMTTVQQVECSGHVLEPDVTLFGMTLFAGANHDVLAYVNLRDKECATSRVYSACVIDGSDYRKTKLMALVLDLRDDESRMYGCNVTSLNAF</sequence>
<proteinExistence type="predicted"/>
<protein>
    <submittedName>
        <fullName evidence="1">Uncharacterized protein</fullName>
    </submittedName>
</protein>
<keyword evidence="2" id="KW-1185">Reference proteome</keyword>
<organism evidence="1 2">
    <name type="scientific">Pomacea canaliculata</name>
    <name type="common">Golden apple snail</name>
    <dbReference type="NCBI Taxonomy" id="400727"/>
    <lineage>
        <taxon>Eukaryota</taxon>
        <taxon>Metazoa</taxon>
        <taxon>Spiralia</taxon>
        <taxon>Lophotrochozoa</taxon>
        <taxon>Mollusca</taxon>
        <taxon>Gastropoda</taxon>
        <taxon>Caenogastropoda</taxon>
        <taxon>Architaenioglossa</taxon>
        <taxon>Ampullarioidea</taxon>
        <taxon>Ampullariidae</taxon>
        <taxon>Pomacea</taxon>
    </lineage>
</organism>
<dbReference type="EMBL" id="PZQS01000007">
    <property type="protein sequence ID" value="PVD27101.1"/>
    <property type="molecule type" value="Genomic_DNA"/>
</dbReference>